<comment type="caution">
    <text evidence="2">The sequence shown here is derived from an EMBL/GenBank/DDBJ whole genome shotgun (WGS) entry which is preliminary data.</text>
</comment>
<reference evidence="2" key="1">
    <citation type="journal article" date="2014" name="Front. Microbiol.">
        <title>High frequency of phylogenetically diverse reductive dehalogenase-homologous genes in deep subseafloor sedimentary metagenomes.</title>
        <authorList>
            <person name="Kawai M."/>
            <person name="Futagami T."/>
            <person name="Toyoda A."/>
            <person name="Takaki Y."/>
            <person name="Nishi S."/>
            <person name="Hori S."/>
            <person name="Arai W."/>
            <person name="Tsubouchi T."/>
            <person name="Morono Y."/>
            <person name="Uchiyama I."/>
            <person name="Ito T."/>
            <person name="Fujiyama A."/>
            <person name="Inagaki F."/>
            <person name="Takami H."/>
        </authorList>
    </citation>
    <scope>NUCLEOTIDE SEQUENCE</scope>
    <source>
        <strain evidence="2">Expedition CK06-06</strain>
    </source>
</reference>
<dbReference type="InterPro" id="IPR010496">
    <property type="entry name" value="AL/BT2_dom"/>
</dbReference>
<dbReference type="Gene3D" id="2.60.120.560">
    <property type="entry name" value="Exo-inulinase, domain 1"/>
    <property type="match status" value="1"/>
</dbReference>
<dbReference type="Pfam" id="PF06439">
    <property type="entry name" value="3keto-disac_hyd"/>
    <property type="match status" value="1"/>
</dbReference>
<feature type="non-terminal residue" evidence="2">
    <location>
        <position position="1"/>
    </location>
</feature>
<name>X1PLQ4_9ZZZZ</name>
<dbReference type="AlphaFoldDB" id="X1PLQ4"/>
<organism evidence="2">
    <name type="scientific">marine sediment metagenome</name>
    <dbReference type="NCBI Taxonomy" id="412755"/>
    <lineage>
        <taxon>unclassified sequences</taxon>
        <taxon>metagenomes</taxon>
        <taxon>ecological metagenomes</taxon>
    </lineage>
</organism>
<gene>
    <name evidence="2" type="ORF">S06H3_51886</name>
</gene>
<proteinExistence type="predicted"/>
<evidence type="ECO:0000313" key="2">
    <source>
        <dbReference type="EMBL" id="GAI39955.1"/>
    </source>
</evidence>
<dbReference type="EMBL" id="BARV01032964">
    <property type="protein sequence ID" value="GAI39955.1"/>
    <property type="molecule type" value="Genomic_DNA"/>
</dbReference>
<evidence type="ECO:0000259" key="1">
    <source>
        <dbReference type="Pfam" id="PF06439"/>
    </source>
</evidence>
<sequence>AKGTVRQSKWRAGYVWSYQIEVDPSKRAWSGGLYEPGNRGWLVTLANNEIARKAFKPMDWNHFKIVMDGNKIQTWVNDVPIVDIIDNMSSSGFFGLQFHGAGREWQKDKKSYWKNIKIKEL</sequence>
<feature type="domain" description="3-keto-alpha-glucoside-1,2-lyase/3-keto-2-hydroxy-glucal hydratase" evidence="1">
    <location>
        <begin position="13"/>
        <end position="119"/>
    </location>
</feature>
<dbReference type="GO" id="GO:0016787">
    <property type="term" value="F:hydrolase activity"/>
    <property type="evidence" value="ECO:0007669"/>
    <property type="project" value="InterPro"/>
</dbReference>
<protein>
    <recommendedName>
        <fullName evidence="1">3-keto-alpha-glucoside-1,2-lyase/3-keto-2-hydroxy-glucal hydratase domain-containing protein</fullName>
    </recommendedName>
</protein>
<accession>X1PLQ4</accession>